<feature type="compositionally biased region" description="Pro residues" evidence="10">
    <location>
        <begin position="278"/>
        <end position="297"/>
    </location>
</feature>
<evidence type="ECO:0000313" key="12">
    <source>
        <dbReference type="EMBL" id="KIY71148.1"/>
    </source>
</evidence>
<dbReference type="PANTHER" id="PTHR12809:SF2">
    <property type="entry name" value="MEDIATOR OF RNA POLYMERASE II TRANSCRIPTION SUBUNIT 14"/>
    <property type="match status" value="1"/>
</dbReference>
<evidence type="ECO:0000256" key="6">
    <source>
        <dbReference type="ARBA" id="ARBA00023163"/>
    </source>
</evidence>
<gene>
    <name evidence="12" type="ORF">CYLTODRAFT_346578</name>
</gene>
<name>A0A0D7BKP9_9AGAR</name>
<evidence type="ECO:0000259" key="11">
    <source>
        <dbReference type="Pfam" id="PF08638"/>
    </source>
</evidence>
<evidence type="ECO:0000313" key="13">
    <source>
        <dbReference type="Proteomes" id="UP000054007"/>
    </source>
</evidence>
<dbReference type="GO" id="GO:0003712">
    <property type="term" value="F:transcription coregulator activity"/>
    <property type="evidence" value="ECO:0007669"/>
    <property type="project" value="UniProtKB-UniRule"/>
</dbReference>
<dbReference type="AlphaFoldDB" id="A0A0D7BKP9"/>
<evidence type="ECO:0000256" key="3">
    <source>
        <dbReference type="ARBA" id="ARBA00019619"/>
    </source>
</evidence>
<protein>
    <recommendedName>
        <fullName evidence="3 9">Mediator of RNA polymerase II transcription subunit 14</fullName>
    </recommendedName>
    <alternativeName>
        <fullName evidence="8 9">Mediator complex subunit 14</fullName>
    </alternativeName>
</protein>
<dbReference type="GO" id="GO:0016592">
    <property type="term" value="C:mediator complex"/>
    <property type="evidence" value="ECO:0007669"/>
    <property type="project" value="UniProtKB-UniRule"/>
</dbReference>
<comment type="function">
    <text evidence="9">Component of the Mediator complex, a coactivator involved in the regulated transcription of nearly all RNA polymerase II-dependent genes. Mediator functions as a bridge to convey information from gene-specific regulatory proteins to the basal RNA polymerase II transcription machinery. Mediator is recruited to promoters by direct interactions with regulatory proteins and serves as a scaffold for the assembly of a functional preinitiation complex with RNA polymerase II and the general transcription factors.</text>
</comment>
<sequence length="1082" mass="120917">MVADITPRENGISHVNGDATYTLEQLEAELPYVDDGMVYLGDLIQRVMQTIYTELSELAETMPNMSDGARKRTLADWVVKTKKQVTKLYAVTKWSRDAAVVQKCMNVIAFLLAQNVQFLACIDHLNSAREGLDPARLRNHDLLTSLDVLTTGTYKRLPTMLQAWVPIKPLTDAQVLKTFSDLEDAMRYRLRLTEFIPLEMSNYQITNGRVVFTVPHLFELTLGCTGSEPTDPWFFIDVEFLFNAVATGTQEFPRIPTGPTKRFITEEADLRLGQYVQAPPPADPMQDPNAPPPPRPGLPEGYVDAPLVRMYNFLRMMSLSYQLEILLYQAERMRSLGWAEYLRVQLSADRKTLSVSYWMRKPPPTNLSRAKQAELARIPLLAGTLTVSIVESDVDATARLSPRAKILAELQRKAKLGGQRPSEEVEGLSFRVTWDPEYRALGIDVHREDLSIAPEVLKVNHDDLDIQAILTNVIRQHTKALLLRQQSMLRADVEVFRAPGVVEVLDDDIAPSLRVRLCADEVVTVTIDPRTGLLTLRDTGDLASAGRGPRITAVTERLNEHPDMLRTALMKLRVLTLLDLAEHTAKYLGMECYRNRNFAGEPTPSHFARGMLYIHLDQFPGHYLTVVITDLEYRYALCATQLDPNPANVYGSLLLAEVAWLNYDRIHGTAEDVNDMETRAGMKRKRNTDSSMAVNQGHNLDAHVLRELYAYSCARVSYASVENQLKSRDIPFRHVSPVEMTVLPELQSSLARSVPGLCVQSHDILAGAPAAEAAMPNIRVIPLNWWSQDRSKKPQVVTCVKLKYVYIRGGGTGGIIRPSKRIIYDTTEAVVSFLSENVNTCVDEFLEEWARVSKMVVIARAVSQMDGGVRLLEFDLREVVFAYEADYTVAVRCVDQGSIGGGNASGSVFELKFGRIGGKWDDDNPHSRAEPFLRSVLHAGQLLAPSLRKLVQLLRSTLPIVKALVEEGADVFAKSAGWYRVLYHKGGRTHAVDYRLMTERRVAVLDGSQSLYHAPTPTPAQPSKVDGVGLTPIPGFGDIVRDLPGPGRKLDVSVVCMVEEVCQVAKEVHRRVLKEVDAQMES</sequence>
<dbReference type="InterPro" id="IPR013947">
    <property type="entry name" value="Mediator_Med14"/>
</dbReference>
<evidence type="ECO:0000256" key="4">
    <source>
        <dbReference type="ARBA" id="ARBA00023015"/>
    </source>
</evidence>
<dbReference type="GO" id="GO:0070847">
    <property type="term" value="C:core mediator complex"/>
    <property type="evidence" value="ECO:0007669"/>
    <property type="project" value="TreeGrafter"/>
</dbReference>
<organism evidence="12 13">
    <name type="scientific">Cylindrobasidium torrendii FP15055 ss-10</name>
    <dbReference type="NCBI Taxonomy" id="1314674"/>
    <lineage>
        <taxon>Eukaryota</taxon>
        <taxon>Fungi</taxon>
        <taxon>Dikarya</taxon>
        <taxon>Basidiomycota</taxon>
        <taxon>Agaricomycotina</taxon>
        <taxon>Agaricomycetes</taxon>
        <taxon>Agaricomycetidae</taxon>
        <taxon>Agaricales</taxon>
        <taxon>Marasmiineae</taxon>
        <taxon>Physalacriaceae</taxon>
        <taxon>Cylindrobasidium</taxon>
    </lineage>
</organism>
<feature type="domain" description="Mediator complex subunit MED14 N-terminal" evidence="11">
    <location>
        <begin position="38"/>
        <end position="223"/>
    </location>
</feature>
<evidence type="ECO:0000256" key="7">
    <source>
        <dbReference type="ARBA" id="ARBA00023242"/>
    </source>
</evidence>
<keyword evidence="13" id="KW-1185">Reference proteome</keyword>
<comment type="similarity">
    <text evidence="2 9">Belongs to the Mediator complex subunit 14 family.</text>
</comment>
<evidence type="ECO:0000256" key="1">
    <source>
        <dbReference type="ARBA" id="ARBA00004123"/>
    </source>
</evidence>
<keyword evidence="7 9" id="KW-0539">Nucleus</keyword>
<dbReference type="InterPro" id="IPR055122">
    <property type="entry name" value="Med14_N"/>
</dbReference>
<accession>A0A0D7BKP9</accession>
<comment type="subunit">
    <text evidence="9">Component of the Mediator complex.</text>
</comment>
<dbReference type="Pfam" id="PF08638">
    <property type="entry name" value="Med14"/>
    <property type="match status" value="1"/>
</dbReference>
<comment type="subcellular location">
    <subcellularLocation>
        <location evidence="1 9">Nucleus</location>
    </subcellularLocation>
</comment>
<keyword evidence="5 9" id="KW-0010">Activator</keyword>
<evidence type="ECO:0000256" key="9">
    <source>
        <dbReference type="RuleBase" id="RU365082"/>
    </source>
</evidence>
<dbReference type="STRING" id="1314674.A0A0D7BKP9"/>
<evidence type="ECO:0000256" key="10">
    <source>
        <dbReference type="SAM" id="MobiDB-lite"/>
    </source>
</evidence>
<proteinExistence type="inferred from homology"/>
<evidence type="ECO:0000256" key="2">
    <source>
        <dbReference type="ARBA" id="ARBA00007813"/>
    </source>
</evidence>
<feature type="region of interest" description="Disordered" evidence="10">
    <location>
        <begin position="276"/>
        <end position="297"/>
    </location>
</feature>
<dbReference type="EMBL" id="KN880458">
    <property type="protein sequence ID" value="KIY71148.1"/>
    <property type="molecule type" value="Genomic_DNA"/>
</dbReference>
<keyword evidence="6 9" id="KW-0804">Transcription</keyword>
<dbReference type="GO" id="GO:0006357">
    <property type="term" value="P:regulation of transcription by RNA polymerase II"/>
    <property type="evidence" value="ECO:0007669"/>
    <property type="project" value="InterPro"/>
</dbReference>
<dbReference type="PANTHER" id="PTHR12809">
    <property type="entry name" value="MEDIATOR COMPLEX SUBUNIT"/>
    <property type="match status" value="1"/>
</dbReference>
<evidence type="ECO:0000256" key="5">
    <source>
        <dbReference type="ARBA" id="ARBA00023159"/>
    </source>
</evidence>
<dbReference type="OrthoDB" id="205099at2759"/>
<evidence type="ECO:0000256" key="8">
    <source>
        <dbReference type="ARBA" id="ARBA00032007"/>
    </source>
</evidence>
<keyword evidence="4 9" id="KW-0805">Transcription regulation</keyword>
<reference evidence="12 13" key="1">
    <citation type="journal article" date="2015" name="Fungal Genet. Biol.">
        <title>Evolution of novel wood decay mechanisms in Agaricales revealed by the genome sequences of Fistulina hepatica and Cylindrobasidium torrendii.</title>
        <authorList>
            <person name="Floudas D."/>
            <person name="Held B.W."/>
            <person name="Riley R."/>
            <person name="Nagy L.G."/>
            <person name="Koehler G."/>
            <person name="Ransdell A.S."/>
            <person name="Younus H."/>
            <person name="Chow J."/>
            <person name="Chiniquy J."/>
            <person name="Lipzen A."/>
            <person name="Tritt A."/>
            <person name="Sun H."/>
            <person name="Haridas S."/>
            <person name="LaButti K."/>
            <person name="Ohm R.A."/>
            <person name="Kues U."/>
            <person name="Blanchette R.A."/>
            <person name="Grigoriev I.V."/>
            <person name="Minto R.E."/>
            <person name="Hibbett D.S."/>
        </authorList>
    </citation>
    <scope>NUCLEOTIDE SEQUENCE [LARGE SCALE GENOMIC DNA]</scope>
    <source>
        <strain evidence="12 13">FP15055 ss-10</strain>
    </source>
</reference>
<dbReference type="Proteomes" id="UP000054007">
    <property type="component" value="Unassembled WGS sequence"/>
</dbReference>